<sequence length="210" mass="21530">MRRLAVLAACLLTLGCAACDSPGGAAGGSTRLEPGLGAQPIESIAPDAENRVEPTLLTALPGLAPVPQDPERSDGIASVVCGNKPGAEAYTSWYGMRREWQGGGTTVRQFAGVFAAPTAAQAIAQVSGVLGCGSYEDREGKFTAVHKVPTPSADLAYCETVNGKSVMCTALLAREDILVRIETGAADEATASKALSDVVPKAAEALTKAW</sequence>
<proteinExistence type="predicted"/>
<protein>
    <recommendedName>
        <fullName evidence="4">DUF3558 domain-containing protein</fullName>
    </recommendedName>
</protein>
<dbReference type="EMBL" id="BOML01000099">
    <property type="protein sequence ID" value="GIE08054.1"/>
    <property type="molecule type" value="Genomic_DNA"/>
</dbReference>
<feature type="chain" id="PRO_5046262509" description="DUF3558 domain-containing protein" evidence="1">
    <location>
        <begin position="19"/>
        <end position="210"/>
    </location>
</feature>
<dbReference type="Proteomes" id="UP000637628">
    <property type="component" value="Unassembled WGS sequence"/>
</dbReference>
<reference evidence="2 3" key="1">
    <citation type="submission" date="2021-01" db="EMBL/GenBank/DDBJ databases">
        <title>Whole genome shotgun sequence of Actinoplanes durhamensis NBRC 14914.</title>
        <authorList>
            <person name="Komaki H."/>
            <person name="Tamura T."/>
        </authorList>
    </citation>
    <scope>NUCLEOTIDE SEQUENCE [LARGE SCALE GENOMIC DNA]</scope>
    <source>
        <strain evidence="2 3">NBRC 14914</strain>
    </source>
</reference>
<keyword evidence="3" id="KW-1185">Reference proteome</keyword>
<accession>A0ABQ3ZET4</accession>
<keyword evidence="1" id="KW-0732">Signal</keyword>
<evidence type="ECO:0008006" key="4">
    <source>
        <dbReference type="Google" id="ProtNLM"/>
    </source>
</evidence>
<comment type="caution">
    <text evidence="2">The sequence shown here is derived from an EMBL/GenBank/DDBJ whole genome shotgun (WGS) entry which is preliminary data.</text>
</comment>
<name>A0ABQ3ZET4_9ACTN</name>
<evidence type="ECO:0000256" key="1">
    <source>
        <dbReference type="SAM" id="SignalP"/>
    </source>
</evidence>
<dbReference type="RefSeq" id="WP_203735888.1">
    <property type="nucleotide sequence ID" value="NZ_BAAATX010000066.1"/>
</dbReference>
<dbReference type="PROSITE" id="PS51257">
    <property type="entry name" value="PROKAR_LIPOPROTEIN"/>
    <property type="match status" value="1"/>
</dbReference>
<gene>
    <name evidence="2" type="ORF">Adu01nite_94040</name>
</gene>
<organism evidence="2 3">
    <name type="scientific">Paractinoplanes durhamensis</name>
    <dbReference type="NCBI Taxonomy" id="113563"/>
    <lineage>
        <taxon>Bacteria</taxon>
        <taxon>Bacillati</taxon>
        <taxon>Actinomycetota</taxon>
        <taxon>Actinomycetes</taxon>
        <taxon>Micromonosporales</taxon>
        <taxon>Micromonosporaceae</taxon>
        <taxon>Paractinoplanes</taxon>
    </lineage>
</organism>
<evidence type="ECO:0000313" key="3">
    <source>
        <dbReference type="Proteomes" id="UP000637628"/>
    </source>
</evidence>
<feature type="signal peptide" evidence="1">
    <location>
        <begin position="1"/>
        <end position="18"/>
    </location>
</feature>
<evidence type="ECO:0000313" key="2">
    <source>
        <dbReference type="EMBL" id="GIE08054.1"/>
    </source>
</evidence>